<dbReference type="InterPro" id="IPR019734">
    <property type="entry name" value="TPR_rpt"/>
</dbReference>
<comment type="caution">
    <text evidence="1">The sequence shown here is derived from an EMBL/GenBank/DDBJ whole genome shotgun (WGS) entry which is preliminary data.</text>
</comment>
<dbReference type="EMBL" id="JAOYOD010000001">
    <property type="protein sequence ID" value="MCV9385769.1"/>
    <property type="molecule type" value="Genomic_DNA"/>
</dbReference>
<name>A0ABT3CQ49_9BACT</name>
<evidence type="ECO:0000313" key="1">
    <source>
        <dbReference type="EMBL" id="MCV9385769.1"/>
    </source>
</evidence>
<dbReference type="InterPro" id="IPR011990">
    <property type="entry name" value="TPR-like_helical_dom_sf"/>
</dbReference>
<organism evidence="1 2">
    <name type="scientific">Reichenbachiella ulvae</name>
    <dbReference type="NCBI Taxonomy" id="2980104"/>
    <lineage>
        <taxon>Bacteria</taxon>
        <taxon>Pseudomonadati</taxon>
        <taxon>Bacteroidota</taxon>
        <taxon>Cytophagia</taxon>
        <taxon>Cytophagales</taxon>
        <taxon>Reichenbachiellaceae</taxon>
        <taxon>Reichenbachiella</taxon>
    </lineage>
</organism>
<protein>
    <submittedName>
        <fullName evidence="1">Tetratricopeptide repeat protein</fullName>
    </submittedName>
</protein>
<sequence length="507" mass="57435">MHIRTLVILLLNFTMAFGNNETTVFRQLASYDSRSAASSLEQWYPTNETDEQLKATAEAYLDLLKGNQEMAGSKLESIYTTLKNESGVDKKLAIYVDRALGYSQFMDGNLDSAYVHYWPALLLIREQYGTKSPIYIDQLRLVIELFRAQGKLGVAQEMLSTLHDLSKKVYGKEDAKTIEVLALLGSIGTEMARFDVAEGYFNQCNQLTENASTDPELTAKSMNLVYQSDFYLTKGNFTVAEALNNEALKILEHIYPDFHPAKSQAYLLKAKIYIAMNNLNEAGETLSELIAFQRSYYGENHPVLAKSQLELADVLIQQGFASSSQDLLQNCQTILEPSVGTSHADYCRLLILKAQAIAEAEPQKAKGYFLESIATLEKNYGKSHFYLAKALSSYSAFLYQANNLKTAEKQERKALEIRTTLFDFYHPDYANSLFMLAKINLKAGNKKEASIYLKKSAENYLIQYNKYFAFLSEYEKGQFYELLLLLLLLCLFRNEQRRAADLDQSGI</sequence>
<dbReference type="RefSeq" id="WP_264136552.1">
    <property type="nucleotide sequence ID" value="NZ_JAOYOD010000001.1"/>
</dbReference>
<dbReference type="PANTHER" id="PTHR47689:SF2">
    <property type="entry name" value="TETRATRICOPEPTIDE REPEAT (TPR)-LIKE SUPERFAMILY PROTEIN"/>
    <property type="match status" value="1"/>
</dbReference>
<dbReference type="PANTHER" id="PTHR47689">
    <property type="entry name" value="TETRATRICOPEPTIDE REPEAT (TPR)-LIKE SUPERFAMILY PROTEIN"/>
    <property type="match status" value="1"/>
</dbReference>
<dbReference type="Pfam" id="PF13181">
    <property type="entry name" value="TPR_8"/>
    <property type="match status" value="1"/>
</dbReference>
<dbReference type="Proteomes" id="UP001300692">
    <property type="component" value="Unassembled WGS sequence"/>
</dbReference>
<accession>A0ABT3CQ49</accession>
<proteinExistence type="predicted"/>
<dbReference type="Gene3D" id="1.25.40.10">
    <property type="entry name" value="Tetratricopeptide repeat domain"/>
    <property type="match status" value="3"/>
</dbReference>
<dbReference type="Pfam" id="PF13424">
    <property type="entry name" value="TPR_12"/>
    <property type="match status" value="1"/>
</dbReference>
<reference evidence="1 2" key="1">
    <citation type="submission" date="2022-10" db="EMBL/GenBank/DDBJ databases">
        <title>Comparative genomics and taxonomic characterization of three novel marine species of genus Reichenbachiella exhibiting antioxidant and polysaccharide degradation activities.</title>
        <authorList>
            <person name="Muhammad N."/>
            <person name="Lee Y.-J."/>
            <person name="Ko J."/>
            <person name="Kim S.-G."/>
        </authorList>
    </citation>
    <scope>NUCLEOTIDE SEQUENCE [LARGE SCALE GENOMIC DNA]</scope>
    <source>
        <strain evidence="1 2">ABR2-5</strain>
    </source>
</reference>
<dbReference type="SUPFAM" id="SSF48452">
    <property type="entry name" value="TPR-like"/>
    <property type="match status" value="2"/>
</dbReference>
<gene>
    <name evidence="1" type="ORF">N7U62_03800</name>
</gene>
<evidence type="ECO:0000313" key="2">
    <source>
        <dbReference type="Proteomes" id="UP001300692"/>
    </source>
</evidence>
<keyword evidence="2" id="KW-1185">Reference proteome</keyword>